<accession>A0A6C0BM09</accession>
<dbReference type="GO" id="GO:0003756">
    <property type="term" value="F:protein disulfide isomerase activity"/>
    <property type="evidence" value="ECO:0007669"/>
    <property type="project" value="TreeGrafter"/>
</dbReference>
<dbReference type="CDD" id="cd02961">
    <property type="entry name" value="PDI_a_family"/>
    <property type="match status" value="1"/>
</dbReference>
<proteinExistence type="predicted"/>
<organism evidence="3">
    <name type="scientific">viral metagenome</name>
    <dbReference type="NCBI Taxonomy" id="1070528"/>
    <lineage>
        <taxon>unclassified sequences</taxon>
        <taxon>metagenomes</taxon>
        <taxon>organismal metagenomes</taxon>
    </lineage>
</organism>
<dbReference type="InterPro" id="IPR036249">
    <property type="entry name" value="Thioredoxin-like_sf"/>
</dbReference>
<reference evidence="3" key="1">
    <citation type="journal article" date="2020" name="Nature">
        <title>Giant virus diversity and host interactions through global metagenomics.</title>
        <authorList>
            <person name="Schulz F."/>
            <person name="Roux S."/>
            <person name="Paez-Espino D."/>
            <person name="Jungbluth S."/>
            <person name="Walsh D.A."/>
            <person name="Denef V.J."/>
            <person name="McMahon K.D."/>
            <person name="Konstantinidis K.T."/>
            <person name="Eloe-Fadrosh E.A."/>
            <person name="Kyrpides N.C."/>
            <person name="Woyke T."/>
        </authorList>
    </citation>
    <scope>NUCLEOTIDE SEQUENCE</scope>
    <source>
        <strain evidence="3">GVMAG-M-3300017989-17</strain>
    </source>
</reference>
<feature type="compositionally biased region" description="Polar residues" evidence="1">
    <location>
        <begin position="29"/>
        <end position="41"/>
    </location>
</feature>
<feature type="domain" description="Thioredoxin" evidence="2">
    <location>
        <begin position="33"/>
        <end position="153"/>
    </location>
</feature>
<evidence type="ECO:0000256" key="1">
    <source>
        <dbReference type="SAM" id="MobiDB-lite"/>
    </source>
</evidence>
<dbReference type="AlphaFoldDB" id="A0A6C0BM09"/>
<dbReference type="EMBL" id="MN739201">
    <property type="protein sequence ID" value="QHS93226.1"/>
    <property type="molecule type" value="Genomic_DNA"/>
</dbReference>
<dbReference type="PANTHER" id="PTHR45672:SF11">
    <property type="entry name" value="PROTEIN DISULFIDE-ISOMERASE C17H9.14C"/>
    <property type="match status" value="1"/>
</dbReference>
<dbReference type="Pfam" id="PF00085">
    <property type="entry name" value="Thioredoxin"/>
    <property type="match status" value="1"/>
</dbReference>
<dbReference type="InterPro" id="IPR051063">
    <property type="entry name" value="PDI"/>
</dbReference>
<dbReference type="Gene3D" id="3.40.30.10">
    <property type="entry name" value="Glutaredoxin"/>
    <property type="match status" value="1"/>
</dbReference>
<dbReference type="GO" id="GO:0006457">
    <property type="term" value="P:protein folding"/>
    <property type="evidence" value="ECO:0007669"/>
    <property type="project" value="TreeGrafter"/>
</dbReference>
<dbReference type="PROSITE" id="PS51352">
    <property type="entry name" value="THIOREDOXIN_2"/>
    <property type="match status" value="1"/>
</dbReference>
<name>A0A6C0BM09_9ZZZZ</name>
<dbReference type="PANTHER" id="PTHR45672">
    <property type="entry name" value="PROTEIN DISULFIDE-ISOMERASE C17H9.14C-RELATED"/>
    <property type="match status" value="1"/>
</dbReference>
<feature type="region of interest" description="Disordered" evidence="1">
    <location>
        <begin position="27"/>
        <end position="47"/>
    </location>
</feature>
<evidence type="ECO:0000259" key="2">
    <source>
        <dbReference type="PROSITE" id="PS51352"/>
    </source>
</evidence>
<protein>
    <recommendedName>
        <fullName evidence="2">Thioredoxin domain-containing protein</fullName>
    </recommendedName>
</protein>
<sequence>MWIYILAVGVALVAGYLIWLNRRRAVAGSNGSPRQGTSAQVTEKEQVETDKPVVYELTDEDIPSIIAKEPNLVIMVFAPWCSHCRRMEPEFVKAAGAPGKSPCTWARLNAEQFPEAAKKLGADSFPTTFHFKQGKMEKALPGAMTAEKLLEQI</sequence>
<dbReference type="SUPFAM" id="SSF52833">
    <property type="entry name" value="Thioredoxin-like"/>
    <property type="match status" value="1"/>
</dbReference>
<evidence type="ECO:0000313" key="3">
    <source>
        <dbReference type="EMBL" id="QHS93226.1"/>
    </source>
</evidence>
<dbReference type="InterPro" id="IPR013766">
    <property type="entry name" value="Thioredoxin_domain"/>
</dbReference>
<dbReference type="GO" id="GO:0005783">
    <property type="term" value="C:endoplasmic reticulum"/>
    <property type="evidence" value="ECO:0007669"/>
    <property type="project" value="TreeGrafter"/>
</dbReference>